<dbReference type="OrthoDB" id="1430975at2759"/>
<sequence length="436" mass="48612">MKDTAIEEAKDVFGSLRTFELSFENQGQQKRGGVAFEGMYTNLQSGTLEESVDNEPKFSPSDFEELTGGVTFGDSMKGNVVGKENIYLPGAPKLNNVCLVEGISIELNNISQLGDQGFRRLSSLERNQICSRPLWPCVYNFKERKNIMCVGTIPIKYRQEEHSTSSLTEASSNKDASTQLFAHSMHMKKKHLVSNVIGDISSGINMRKKNRLDYAKMIVDHRLANESIIFDQHHSCASVIDLISKVGMMCTVTNLAKFYLKLVREFIVNLLANFNDPVTPYIKKLVLEHFGGMVRTWPTDCQFPTMKLSVKYAILQKFGIANWFSSTHMASKLTALAELIYHIGTGALVDVSQHPKVITNDKMMGPAPKSFTLSYIFFQGSHVPDLPATFQPPRWASSSSNADLSIPLAGLHLSKELAMRVVQLLSEESRLLSVSL</sequence>
<evidence type="ECO:0000313" key="2">
    <source>
        <dbReference type="Proteomes" id="UP000321393"/>
    </source>
</evidence>
<reference evidence="1 2" key="1">
    <citation type="submission" date="2019-08" db="EMBL/GenBank/DDBJ databases">
        <title>Draft genome sequences of two oriental melons (Cucumis melo L. var makuwa).</title>
        <authorList>
            <person name="Kwon S.-Y."/>
        </authorList>
    </citation>
    <scope>NUCLEOTIDE SEQUENCE [LARGE SCALE GENOMIC DNA]</scope>
    <source>
        <strain evidence="2">cv. SW 3</strain>
        <tissue evidence="1">Leaf</tissue>
    </source>
</reference>
<gene>
    <name evidence="1" type="ORF">E6C27_scaffold35G00350</name>
</gene>
<name>A0A5A7TG72_CUCMM</name>
<protein>
    <submittedName>
        <fullName evidence="1">Uncharacterized protein</fullName>
    </submittedName>
</protein>
<accession>A0A5A7TG72</accession>
<dbReference type="AlphaFoldDB" id="A0A5A7TG72"/>
<dbReference type="Proteomes" id="UP000321393">
    <property type="component" value="Unassembled WGS sequence"/>
</dbReference>
<evidence type="ECO:0000313" key="1">
    <source>
        <dbReference type="EMBL" id="KAA0040415.1"/>
    </source>
</evidence>
<dbReference type="EMBL" id="SSTE01017387">
    <property type="protein sequence ID" value="KAA0040415.1"/>
    <property type="molecule type" value="Genomic_DNA"/>
</dbReference>
<proteinExistence type="predicted"/>
<organism evidence="1 2">
    <name type="scientific">Cucumis melo var. makuwa</name>
    <name type="common">Oriental melon</name>
    <dbReference type="NCBI Taxonomy" id="1194695"/>
    <lineage>
        <taxon>Eukaryota</taxon>
        <taxon>Viridiplantae</taxon>
        <taxon>Streptophyta</taxon>
        <taxon>Embryophyta</taxon>
        <taxon>Tracheophyta</taxon>
        <taxon>Spermatophyta</taxon>
        <taxon>Magnoliopsida</taxon>
        <taxon>eudicotyledons</taxon>
        <taxon>Gunneridae</taxon>
        <taxon>Pentapetalae</taxon>
        <taxon>rosids</taxon>
        <taxon>fabids</taxon>
        <taxon>Cucurbitales</taxon>
        <taxon>Cucurbitaceae</taxon>
        <taxon>Benincaseae</taxon>
        <taxon>Cucumis</taxon>
    </lineage>
</organism>
<comment type="caution">
    <text evidence="1">The sequence shown here is derived from an EMBL/GenBank/DDBJ whole genome shotgun (WGS) entry which is preliminary data.</text>
</comment>